<dbReference type="Gene3D" id="1.10.10.10">
    <property type="entry name" value="Winged helix-like DNA-binding domain superfamily/Winged helix DNA-binding domain"/>
    <property type="match status" value="1"/>
</dbReference>
<keyword evidence="4" id="KW-0902">Two-component regulatory system</keyword>
<dbReference type="InterPro" id="IPR016032">
    <property type="entry name" value="Sig_transdc_resp-reg_C-effctor"/>
</dbReference>
<evidence type="ECO:0000256" key="5">
    <source>
        <dbReference type="ARBA" id="ARBA00023015"/>
    </source>
</evidence>
<reference evidence="13" key="3">
    <citation type="submission" date="2022-09" db="EMBL/GenBank/DDBJ databases">
        <title>Intensive care unit water sources are persistently colonized with multi-drug resistant bacteria and are the site of extensive horizontal gene transfer of antibiotic resistance genes.</title>
        <authorList>
            <person name="Diorio-Toth L."/>
        </authorList>
    </citation>
    <scope>NUCLEOTIDE SEQUENCE</scope>
    <source>
        <strain evidence="13">GD03796</strain>
    </source>
</reference>
<dbReference type="InterPro" id="IPR039420">
    <property type="entry name" value="WalR-like"/>
</dbReference>
<keyword evidence="2" id="KW-0963">Cytoplasm</keyword>
<evidence type="ECO:0000256" key="6">
    <source>
        <dbReference type="ARBA" id="ARBA00023125"/>
    </source>
</evidence>
<organism evidence="13 18">
    <name type="scientific">Aeromonas caviae</name>
    <name type="common">Aeromonas punctata</name>
    <dbReference type="NCBI Taxonomy" id="648"/>
    <lineage>
        <taxon>Bacteria</taxon>
        <taxon>Pseudomonadati</taxon>
        <taxon>Pseudomonadota</taxon>
        <taxon>Gammaproteobacteria</taxon>
        <taxon>Aeromonadales</taxon>
        <taxon>Aeromonadaceae</taxon>
        <taxon>Aeromonas</taxon>
    </lineage>
</organism>
<dbReference type="EMBL" id="CP120942">
    <property type="protein sequence ID" value="WFF97274.1"/>
    <property type="molecule type" value="Genomic_DNA"/>
</dbReference>
<dbReference type="Proteomes" id="UP001277183">
    <property type="component" value="Unassembled WGS sequence"/>
</dbReference>
<evidence type="ECO:0000256" key="2">
    <source>
        <dbReference type="ARBA" id="ARBA00022490"/>
    </source>
</evidence>
<evidence type="ECO:0000313" key="17">
    <source>
        <dbReference type="EMBL" id="WFF97274.1"/>
    </source>
</evidence>
<dbReference type="PANTHER" id="PTHR48111">
    <property type="entry name" value="REGULATOR OF RPOS"/>
    <property type="match status" value="1"/>
</dbReference>
<dbReference type="GO" id="GO:0006355">
    <property type="term" value="P:regulation of DNA-templated transcription"/>
    <property type="evidence" value="ECO:0007669"/>
    <property type="project" value="InterPro"/>
</dbReference>
<dbReference type="CDD" id="cd00383">
    <property type="entry name" value="trans_reg_C"/>
    <property type="match status" value="1"/>
</dbReference>
<dbReference type="Proteomes" id="UP001218423">
    <property type="component" value="Chromosome"/>
</dbReference>
<dbReference type="Proteomes" id="UP000886939">
    <property type="component" value="Unassembled WGS sequence"/>
</dbReference>
<accession>A0A125Y8N8</accession>
<dbReference type="EMBL" id="JAOCFT010000001">
    <property type="protein sequence ID" value="MDH1896876.1"/>
    <property type="molecule type" value="Genomic_DNA"/>
</dbReference>
<dbReference type="SMART" id="SM00862">
    <property type="entry name" value="Trans_reg_C"/>
    <property type="match status" value="1"/>
</dbReference>
<dbReference type="SUPFAM" id="SSF52172">
    <property type="entry name" value="CheY-like"/>
    <property type="match status" value="1"/>
</dbReference>
<protein>
    <submittedName>
        <fullName evidence="12">DNA-binding response regulator</fullName>
    </submittedName>
    <submittedName>
        <fullName evidence="13">Response regulator transcription factor</fullName>
    </submittedName>
</protein>
<dbReference type="InterPro" id="IPR001789">
    <property type="entry name" value="Sig_transdc_resp-reg_receiver"/>
</dbReference>
<dbReference type="Pfam" id="PF00486">
    <property type="entry name" value="Trans_reg_C"/>
    <property type="match status" value="1"/>
</dbReference>
<dbReference type="GeneID" id="48823716"/>
<dbReference type="EMBL" id="CP110176">
    <property type="protein sequence ID" value="UZC86013.1"/>
    <property type="molecule type" value="Genomic_DNA"/>
</dbReference>
<dbReference type="Proteomes" id="UP001160758">
    <property type="component" value="Unassembled WGS sequence"/>
</dbReference>
<feature type="modified residue" description="4-aspartylphosphate" evidence="8">
    <location>
        <position position="51"/>
    </location>
</feature>
<feature type="DNA-binding region" description="OmpR/PhoB-type" evidence="9">
    <location>
        <begin position="128"/>
        <end position="226"/>
    </location>
</feature>
<dbReference type="PROSITE" id="PS50110">
    <property type="entry name" value="RESPONSE_REGULATORY"/>
    <property type="match status" value="1"/>
</dbReference>
<name>A0A125Y8N8_AERCA</name>
<evidence type="ECO:0000313" key="18">
    <source>
        <dbReference type="Proteomes" id="UP001160758"/>
    </source>
</evidence>
<keyword evidence="3 8" id="KW-0597">Phosphoprotein</keyword>
<reference evidence="14" key="6">
    <citation type="submission" date="2023-11" db="EMBL/GenBank/DDBJ databases">
        <title>WGS of Aeromonas in Northern Israel.</title>
        <authorList>
            <person name="Hershko Y."/>
        </authorList>
    </citation>
    <scope>NUCLEOTIDE SEQUENCE</scope>
    <source>
        <strain evidence="14">77416</strain>
    </source>
</reference>
<reference evidence="15" key="1">
    <citation type="submission" date="2020-12" db="EMBL/GenBank/DDBJ databases">
        <title>GES Beta-lactamases isolated from hospital effluents in Brazil.</title>
        <authorList>
            <person name="Conte D."/>
            <person name="Mesa D."/>
            <person name="Palmeiro J.K."/>
            <person name="Dalla-Costa L.M."/>
        </authorList>
    </citation>
    <scope>NUCLEOTIDE SEQUENCE [LARGE SCALE GENOMIC DNA]</scope>
    <source>
        <strain evidence="15">Aero21</strain>
    </source>
</reference>
<evidence type="ECO:0000313" key="12">
    <source>
        <dbReference type="EMBL" id="GJA42943.1"/>
    </source>
</evidence>
<dbReference type="InterPro" id="IPR036388">
    <property type="entry name" value="WH-like_DNA-bd_sf"/>
</dbReference>
<dbReference type="PROSITE" id="PS51755">
    <property type="entry name" value="OMPR_PHOB"/>
    <property type="match status" value="1"/>
</dbReference>
<feature type="domain" description="Response regulatory" evidence="10">
    <location>
        <begin position="2"/>
        <end position="115"/>
    </location>
</feature>
<dbReference type="InterPro" id="IPR001867">
    <property type="entry name" value="OmpR/PhoB-type_DNA-bd"/>
</dbReference>
<reference evidence="16" key="5">
    <citation type="submission" date="2023-04" db="EMBL/GenBank/DDBJ databases">
        <title>Whole Genome Sequence of Multi-drug resistant Aeromonas caviae as a gut pathogen in newborn.</title>
        <authorList>
            <person name="Jadhav S.V."/>
            <person name="Saroj S.D."/>
            <person name="Saha U.B."/>
            <person name="Sen S."/>
            <person name="Kher A."/>
        </authorList>
    </citation>
    <scope>NUCLEOTIDE SEQUENCE</scope>
    <source>
        <strain evidence="16">SVJ23</strain>
    </source>
</reference>
<proteinExistence type="predicted"/>
<evidence type="ECO:0000256" key="3">
    <source>
        <dbReference type="ARBA" id="ARBA00022553"/>
    </source>
</evidence>
<sequence>MKILLVDDDAELGAMLSEYLGGEGFDTTQVLTGGEGVHHALSGRYSALLLDVMLPDLSGTEVLRQVRQRSRLPIIMLTAKGDNVDRVVGLEMGADDYVPKPCYPRELVARLRAVLRRVNEGGSATPSPDALILGDLTVTPANRVCLWQGEPLELTATEFNMLVLLVRAPEQVVTKDTLSLQGVGRPREAYDRSVDVHICNLRQKLQQKAGEAVTIETVRSIGYKIR</sequence>
<dbReference type="EMBL" id="JAWZVU010000065">
    <property type="protein sequence ID" value="MDX7721045.1"/>
    <property type="molecule type" value="Genomic_DNA"/>
</dbReference>
<evidence type="ECO:0000313" key="14">
    <source>
        <dbReference type="EMBL" id="MDX7721045.1"/>
    </source>
</evidence>
<evidence type="ECO:0000313" key="15">
    <source>
        <dbReference type="EMBL" id="QQA60488.1"/>
    </source>
</evidence>
<reference evidence="17" key="4">
    <citation type="submission" date="2023-03" db="EMBL/GenBank/DDBJ databases">
        <title>Aeromonas caviae strain AC1520.</title>
        <authorList>
            <person name="Xie T."/>
            <person name="Zhang Q."/>
            <person name="Deng J."/>
            <person name="Li X."/>
        </authorList>
    </citation>
    <scope>NUCLEOTIDE SEQUENCE</scope>
    <source>
        <strain evidence="17">AC1520</strain>
    </source>
</reference>
<dbReference type="Gene3D" id="3.40.50.2300">
    <property type="match status" value="1"/>
</dbReference>
<evidence type="ECO:0000259" key="10">
    <source>
        <dbReference type="PROSITE" id="PS50110"/>
    </source>
</evidence>
<dbReference type="OrthoDB" id="9802426at2"/>
<dbReference type="InterPro" id="IPR058124">
    <property type="entry name" value="CpxR-like_REC"/>
</dbReference>
<evidence type="ECO:0000256" key="9">
    <source>
        <dbReference type="PROSITE-ProRule" id="PRU01091"/>
    </source>
</evidence>
<evidence type="ECO:0000313" key="16">
    <source>
        <dbReference type="EMBL" id="UZC86013.1"/>
    </source>
</evidence>
<dbReference type="PANTHER" id="PTHR48111:SF39">
    <property type="entry name" value="TRANSCRIPTIONAL REGULATORY PROTEIN CPXR"/>
    <property type="match status" value="1"/>
</dbReference>
<gene>
    <name evidence="15" type="ORF">JC965_20715</name>
    <name evidence="12" type="ORF">KAM343_37390</name>
    <name evidence="13" type="ORF">N5I07_04575</name>
    <name evidence="16" type="ORF">OJY61_19645</name>
    <name evidence="17" type="ORF">P5S46_16675</name>
    <name evidence="14" type="ORF">SJS77_11220</name>
</gene>
<dbReference type="EMBL" id="CP065937">
    <property type="protein sequence ID" value="QQA60488.1"/>
    <property type="molecule type" value="Genomic_DNA"/>
</dbReference>
<keyword evidence="6 9" id="KW-0238">DNA-binding</keyword>
<dbReference type="InterPro" id="IPR011006">
    <property type="entry name" value="CheY-like_superfamily"/>
</dbReference>
<dbReference type="AlphaFoldDB" id="A0A125Y8N8"/>
<dbReference type="RefSeq" id="WP_010672948.1">
    <property type="nucleotide sequence ID" value="NZ_AP019195.1"/>
</dbReference>
<dbReference type="Proteomes" id="UP001163285">
    <property type="component" value="Chromosome"/>
</dbReference>
<feature type="domain" description="OmpR/PhoB-type" evidence="11">
    <location>
        <begin position="128"/>
        <end position="226"/>
    </location>
</feature>
<dbReference type="GO" id="GO:0005829">
    <property type="term" value="C:cytosol"/>
    <property type="evidence" value="ECO:0007669"/>
    <property type="project" value="TreeGrafter"/>
</dbReference>
<dbReference type="Gene3D" id="6.10.250.690">
    <property type="match status" value="1"/>
</dbReference>
<dbReference type="SMART" id="SM00448">
    <property type="entry name" value="REC"/>
    <property type="match status" value="1"/>
</dbReference>
<dbReference type="CDD" id="cd17623">
    <property type="entry name" value="REC_OmpR_CpxR"/>
    <property type="match status" value="1"/>
</dbReference>
<dbReference type="GO" id="GO:0000156">
    <property type="term" value="F:phosphorelay response regulator activity"/>
    <property type="evidence" value="ECO:0007669"/>
    <property type="project" value="TreeGrafter"/>
</dbReference>
<evidence type="ECO:0000313" key="13">
    <source>
        <dbReference type="EMBL" id="MDH1896876.1"/>
    </source>
</evidence>
<keyword evidence="7" id="KW-0804">Transcription</keyword>
<evidence type="ECO:0000256" key="1">
    <source>
        <dbReference type="ARBA" id="ARBA00004496"/>
    </source>
</evidence>
<reference evidence="12" key="2">
    <citation type="submission" date="2021-07" db="EMBL/GenBank/DDBJ databases">
        <title>Draft genome sequence of carbapenem-resistant Aeromonas spp. in Japan.</title>
        <authorList>
            <person name="Maehana S."/>
            <person name="Suzuki M."/>
            <person name="Kitasato H."/>
        </authorList>
    </citation>
    <scope>NUCLEOTIDE SEQUENCE</scope>
    <source>
        <strain evidence="12">KAM343</strain>
    </source>
</reference>
<dbReference type="Pfam" id="PF00072">
    <property type="entry name" value="Response_reg"/>
    <property type="match status" value="1"/>
</dbReference>
<evidence type="ECO:0000256" key="7">
    <source>
        <dbReference type="ARBA" id="ARBA00023163"/>
    </source>
</evidence>
<dbReference type="GO" id="GO:0032993">
    <property type="term" value="C:protein-DNA complex"/>
    <property type="evidence" value="ECO:0007669"/>
    <property type="project" value="TreeGrafter"/>
</dbReference>
<keyword evidence="5" id="KW-0805">Transcription regulation</keyword>
<dbReference type="EMBL" id="BPNI01000112">
    <property type="protein sequence ID" value="GJA42943.1"/>
    <property type="molecule type" value="Genomic_DNA"/>
</dbReference>
<evidence type="ECO:0000256" key="8">
    <source>
        <dbReference type="PROSITE-ProRule" id="PRU00169"/>
    </source>
</evidence>
<evidence type="ECO:0000259" key="11">
    <source>
        <dbReference type="PROSITE" id="PS51755"/>
    </source>
</evidence>
<dbReference type="SUPFAM" id="SSF46894">
    <property type="entry name" value="C-terminal effector domain of the bipartite response regulators"/>
    <property type="match status" value="1"/>
</dbReference>
<evidence type="ECO:0000256" key="4">
    <source>
        <dbReference type="ARBA" id="ARBA00023012"/>
    </source>
</evidence>
<dbReference type="GO" id="GO:0000976">
    <property type="term" value="F:transcription cis-regulatory region binding"/>
    <property type="evidence" value="ECO:0007669"/>
    <property type="project" value="TreeGrafter"/>
</dbReference>
<comment type="subcellular location">
    <subcellularLocation>
        <location evidence="1">Cytoplasm</location>
    </subcellularLocation>
</comment>